<dbReference type="SUPFAM" id="SSF52540">
    <property type="entry name" value="P-loop containing nucleoside triphosphate hydrolases"/>
    <property type="match status" value="1"/>
</dbReference>
<organism evidence="1 2">
    <name type="scientific">Leptospirillum ferrodiazotrophum</name>
    <dbReference type="NCBI Taxonomy" id="412449"/>
    <lineage>
        <taxon>Bacteria</taxon>
        <taxon>Pseudomonadati</taxon>
        <taxon>Nitrospirota</taxon>
        <taxon>Nitrospiria</taxon>
        <taxon>Nitrospirales</taxon>
        <taxon>Nitrospiraceae</taxon>
        <taxon>Leptospirillum</taxon>
    </lineage>
</organism>
<dbReference type="Proteomes" id="UP000009374">
    <property type="component" value="Unassembled WGS sequence"/>
</dbReference>
<gene>
    <name evidence="1" type="ORF">UBAL3_95530031</name>
</gene>
<evidence type="ECO:0000313" key="1">
    <source>
        <dbReference type="EMBL" id="EES51761.1"/>
    </source>
</evidence>
<name>C6I070_9BACT</name>
<proteinExistence type="predicted"/>
<sequence length="246" mass="27111">MTVKMEGLEVLGGVPLGIKGGNPVVFHEDSQEILELSGSKPSMLRLGDRCLTALGGRRTNDKGKDLGPDWEKAYLRLQEICQKKGTFFMERLRGPGLWLEDGKPFFHDGKKFVKTDKHMYVSDPRGFVEPEPGNLLECAQIFYIQIYQAYGKETATALLGFIVSALAGGAIPWRFHLWLSGPRGTGKSTIWGILREIFGGYAIALDGKSSAAGIRQQIRASTRPVLLDESEPQEISQGVDDGFHLS</sequence>
<accession>C6I070</accession>
<reference evidence="1 2" key="1">
    <citation type="journal article" date="2009" name="Appl. Environ. Microbiol.">
        <title>Community genomic and proteomic analyses of chemoautotrophic iron-oxidizing "Leptospirillum rubarum" (Group II) and "Leptospirillum ferrodiazotrophum" (Group III) bacteria in acid mine drainage biofilms.</title>
        <authorList>
            <person name="Goltsman D.S."/>
            <person name="Denef V.J."/>
            <person name="Singer S.W."/>
            <person name="VerBerkmoes N.C."/>
            <person name="Lefsrud M."/>
            <person name="Mueller R.S."/>
            <person name="Dick G.J."/>
            <person name="Sun C.L."/>
            <person name="Wheeler K.E."/>
            <person name="Zemla A."/>
            <person name="Baker B.J."/>
            <person name="Hauser L."/>
            <person name="Land M."/>
            <person name="Shah M.B."/>
            <person name="Thelen M.P."/>
            <person name="Hettich R.L."/>
            <person name="Banfield J.F."/>
        </authorList>
    </citation>
    <scope>NUCLEOTIDE SEQUENCE [LARGE SCALE GENOMIC DNA]</scope>
</reference>
<dbReference type="AlphaFoldDB" id="C6I070"/>
<evidence type="ECO:0000313" key="2">
    <source>
        <dbReference type="Proteomes" id="UP000009374"/>
    </source>
</evidence>
<keyword evidence="2" id="KW-1185">Reference proteome</keyword>
<dbReference type="InterPro" id="IPR027417">
    <property type="entry name" value="P-loop_NTPase"/>
</dbReference>
<protein>
    <submittedName>
        <fullName evidence="1">Uncharacterized protein</fullName>
    </submittedName>
</protein>
<dbReference type="EMBL" id="GG693885">
    <property type="protein sequence ID" value="EES51761.1"/>
    <property type="molecule type" value="Genomic_DNA"/>
</dbReference>